<protein>
    <submittedName>
        <fullName evidence="1">Uncharacterized protein</fullName>
    </submittedName>
</protein>
<accession>A0A139XPV8</accession>
<feature type="non-terminal residue" evidence="1">
    <location>
        <position position="1"/>
    </location>
</feature>
<sequence length="16" mass="1645">QGIDPDSVDLTGENNA</sequence>
<evidence type="ECO:0000313" key="2">
    <source>
        <dbReference type="Proteomes" id="UP000074247"/>
    </source>
</evidence>
<organism evidence="1 2">
    <name type="scientific">Toxoplasma gondii ARI</name>
    <dbReference type="NCBI Taxonomy" id="1074872"/>
    <lineage>
        <taxon>Eukaryota</taxon>
        <taxon>Sar</taxon>
        <taxon>Alveolata</taxon>
        <taxon>Apicomplexa</taxon>
        <taxon>Conoidasida</taxon>
        <taxon>Coccidia</taxon>
        <taxon>Eucoccidiorida</taxon>
        <taxon>Eimeriorina</taxon>
        <taxon>Sarcocystidae</taxon>
        <taxon>Toxoplasma</taxon>
    </lineage>
</organism>
<dbReference type="VEuPathDB" id="ToxoDB:TGARI_263630B"/>
<gene>
    <name evidence="1" type="ORF">TGARI_263630B</name>
</gene>
<evidence type="ECO:0000313" key="1">
    <source>
        <dbReference type="EMBL" id="KYF40818.1"/>
    </source>
</evidence>
<dbReference type="Proteomes" id="UP000074247">
    <property type="component" value="Unassembled WGS sequence"/>
</dbReference>
<name>A0A139XPV8_TOXGO</name>
<comment type="caution">
    <text evidence="1">The sequence shown here is derived from an EMBL/GenBank/DDBJ whole genome shotgun (WGS) entry which is preliminary data.</text>
</comment>
<dbReference type="EMBL" id="AGQS02005373">
    <property type="protein sequence ID" value="KYF40818.1"/>
    <property type="molecule type" value="Genomic_DNA"/>
</dbReference>
<reference evidence="1 2" key="1">
    <citation type="journal article" date="2016" name="Nat. Commun.">
        <title>Local admixture of amplified and diversified secreted pathogenesis determinants shapes mosaic Toxoplasma gondii genomes.</title>
        <authorList>
            <person name="Lorenzi H."/>
            <person name="Khan A."/>
            <person name="Behnke M.S."/>
            <person name="Namasivayam S."/>
            <person name="Swapna L.S."/>
            <person name="Hadjithomas M."/>
            <person name="Karamycheva S."/>
            <person name="Pinney D."/>
            <person name="Brunk B.P."/>
            <person name="Ajioka J.W."/>
            <person name="Ajzenberg D."/>
            <person name="Boothroyd J.C."/>
            <person name="Boyle J.P."/>
            <person name="Darde M.L."/>
            <person name="Diaz-Miranda M.A."/>
            <person name="Dubey J.P."/>
            <person name="Fritz H.M."/>
            <person name="Gennari S.M."/>
            <person name="Gregory B.D."/>
            <person name="Kim K."/>
            <person name="Saeij J.P."/>
            <person name="Su C."/>
            <person name="White M.W."/>
            <person name="Zhu X.Q."/>
            <person name="Howe D.K."/>
            <person name="Rosenthal B.M."/>
            <person name="Grigg M.E."/>
            <person name="Parkinson J."/>
            <person name="Liu L."/>
            <person name="Kissinger J.C."/>
            <person name="Roos D.S."/>
            <person name="Sibley L.D."/>
        </authorList>
    </citation>
    <scope>NUCLEOTIDE SEQUENCE [LARGE SCALE GENOMIC DNA]</scope>
    <source>
        <strain evidence="1 2">ARI</strain>
    </source>
</reference>
<dbReference type="AlphaFoldDB" id="A0A139XPV8"/>
<proteinExistence type="predicted"/>